<dbReference type="Proteomes" id="UP000007305">
    <property type="component" value="Chromosome 6"/>
</dbReference>
<dbReference type="InterPro" id="IPR040320">
    <property type="entry name" value="At4g37920-like"/>
</dbReference>
<dbReference type="OrthoDB" id="509361at2759"/>
<organism evidence="2 3">
    <name type="scientific">Zea mays</name>
    <name type="common">Maize</name>
    <dbReference type="NCBI Taxonomy" id="4577"/>
    <lineage>
        <taxon>Eukaryota</taxon>
        <taxon>Viridiplantae</taxon>
        <taxon>Streptophyta</taxon>
        <taxon>Embryophyta</taxon>
        <taxon>Tracheophyta</taxon>
        <taxon>Spermatophyta</taxon>
        <taxon>Magnoliopsida</taxon>
        <taxon>Liliopsida</taxon>
        <taxon>Poales</taxon>
        <taxon>Poaceae</taxon>
        <taxon>PACMAD clade</taxon>
        <taxon>Panicoideae</taxon>
        <taxon>Andropogonodae</taxon>
        <taxon>Andropogoneae</taxon>
        <taxon>Tripsacinae</taxon>
        <taxon>Zea</taxon>
    </lineage>
</organism>
<gene>
    <name evidence="2" type="primary">LOC100277146</name>
</gene>
<reference evidence="3" key="1">
    <citation type="journal article" date="2009" name="Science">
        <title>The B73 maize genome: complexity, diversity, and dynamics.</title>
        <authorList>
            <person name="Schnable P.S."/>
            <person name="Ware D."/>
            <person name="Fulton R.S."/>
            <person name="Stein J.C."/>
            <person name="Wei F."/>
            <person name="Pasternak S."/>
            <person name="Liang C."/>
            <person name="Zhang J."/>
            <person name="Fulton L."/>
            <person name="Graves T.A."/>
            <person name="Minx P."/>
            <person name="Reily A.D."/>
            <person name="Courtney L."/>
            <person name="Kruchowski S.S."/>
            <person name="Tomlinson C."/>
            <person name="Strong C."/>
            <person name="Delehaunty K."/>
            <person name="Fronick C."/>
            <person name="Courtney B."/>
            <person name="Rock S.M."/>
            <person name="Belter E."/>
            <person name="Du F."/>
            <person name="Kim K."/>
            <person name="Abbott R.M."/>
            <person name="Cotton M."/>
            <person name="Levy A."/>
            <person name="Marchetto P."/>
            <person name="Ochoa K."/>
            <person name="Jackson S.M."/>
            <person name="Gillam B."/>
            <person name="Chen W."/>
            <person name="Yan L."/>
            <person name="Higginbotham J."/>
            <person name="Cardenas M."/>
            <person name="Waligorski J."/>
            <person name="Applebaum E."/>
            <person name="Phelps L."/>
            <person name="Falcone J."/>
            <person name="Kanchi K."/>
            <person name="Thane T."/>
            <person name="Scimone A."/>
            <person name="Thane N."/>
            <person name="Henke J."/>
            <person name="Wang T."/>
            <person name="Ruppert J."/>
            <person name="Shah N."/>
            <person name="Rotter K."/>
            <person name="Hodges J."/>
            <person name="Ingenthron E."/>
            <person name="Cordes M."/>
            <person name="Kohlberg S."/>
            <person name="Sgro J."/>
            <person name="Delgado B."/>
            <person name="Mead K."/>
            <person name="Chinwalla A."/>
            <person name="Leonard S."/>
            <person name="Crouse K."/>
            <person name="Collura K."/>
            <person name="Kudrna D."/>
            <person name="Currie J."/>
            <person name="He R."/>
            <person name="Angelova A."/>
            <person name="Rajasekar S."/>
            <person name="Mueller T."/>
            <person name="Lomeli R."/>
            <person name="Scara G."/>
            <person name="Ko A."/>
            <person name="Delaney K."/>
            <person name="Wissotski M."/>
            <person name="Lopez G."/>
            <person name="Campos D."/>
            <person name="Braidotti M."/>
            <person name="Ashley E."/>
            <person name="Golser W."/>
            <person name="Kim H."/>
            <person name="Lee S."/>
            <person name="Lin J."/>
            <person name="Dujmic Z."/>
            <person name="Kim W."/>
            <person name="Talag J."/>
            <person name="Zuccolo A."/>
            <person name="Fan C."/>
            <person name="Sebastian A."/>
            <person name="Kramer M."/>
            <person name="Spiegel L."/>
            <person name="Nascimento L."/>
            <person name="Zutavern T."/>
            <person name="Miller B."/>
            <person name="Ambroise C."/>
            <person name="Muller S."/>
            <person name="Spooner W."/>
            <person name="Narechania A."/>
            <person name="Ren L."/>
            <person name="Wei S."/>
            <person name="Kumari S."/>
            <person name="Faga B."/>
            <person name="Levy M.J."/>
            <person name="McMahan L."/>
            <person name="Van Buren P."/>
            <person name="Vaughn M.W."/>
            <person name="Ying K."/>
            <person name="Yeh C.-T."/>
            <person name="Emrich S.J."/>
            <person name="Jia Y."/>
            <person name="Kalyanaraman A."/>
            <person name="Hsia A.-P."/>
            <person name="Barbazuk W.B."/>
            <person name="Baucom R.S."/>
            <person name="Brutnell T.P."/>
            <person name="Carpita N.C."/>
            <person name="Chaparro C."/>
            <person name="Chia J.-M."/>
            <person name="Deragon J.-M."/>
            <person name="Estill J.C."/>
            <person name="Fu Y."/>
            <person name="Jeddeloh J.A."/>
            <person name="Han Y."/>
            <person name="Lee H."/>
            <person name="Li P."/>
            <person name="Lisch D.R."/>
            <person name="Liu S."/>
            <person name="Liu Z."/>
            <person name="Nagel D.H."/>
            <person name="McCann M.C."/>
            <person name="SanMiguel P."/>
            <person name="Myers A.M."/>
            <person name="Nettleton D."/>
            <person name="Nguyen J."/>
            <person name="Penning B.W."/>
            <person name="Ponnala L."/>
            <person name="Schneider K.L."/>
            <person name="Schwartz D.C."/>
            <person name="Sharma A."/>
            <person name="Soderlund C."/>
            <person name="Springer N.M."/>
            <person name="Sun Q."/>
            <person name="Wang H."/>
            <person name="Waterman M."/>
            <person name="Westerman R."/>
            <person name="Wolfgruber T.K."/>
            <person name="Yang L."/>
            <person name="Yu Y."/>
            <person name="Zhang L."/>
            <person name="Zhou S."/>
            <person name="Zhu Q."/>
            <person name="Bennetzen J.L."/>
            <person name="Dawe R.K."/>
            <person name="Jiang J."/>
            <person name="Jiang N."/>
            <person name="Presting G.G."/>
            <person name="Wessler S.R."/>
            <person name="Aluru S."/>
            <person name="Martienssen R.A."/>
            <person name="Clifton S.W."/>
            <person name="McCombie W.R."/>
            <person name="Wing R.A."/>
            <person name="Wilson R.K."/>
        </authorList>
    </citation>
    <scope>NUCLEOTIDE SEQUENCE [LARGE SCALE GENOMIC DNA]</scope>
    <source>
        <strain evidence="3">cv. B73</strain>
    </source>
</reference>
<dbReference type="FunCoup" id="A0A804U9R9">
    <property type="interactions" value="2329"/>
</dbReference>
<reference evidence="2" key="2">
    <citation type="submission" date="2019-07" db="EMBL/GenBank/DDBJ databases">
        <authorList>
            <person name="Seetharam A."/>
            <person name="Woodhouse M."/>
            <person name="Cannon E."/>
        </authorList>
    </citation>
    <scope>NUCLEOTIDE SEQUENCE [LARGE SCALE GENOMIC DNA]</scope>
    <source>
        <strain evidence="2">cv. B73</strain>
    </source>
</reference>
<accession>A0A804U9R9</accession>
<dbReference type="EnsemblPlants" id="Zm00001eb261690_T002">
    <property type="protein sequence ID" value="Zm00001eb261690_P002"/>
    <property type="gene ID" value="Zm00001eb261690"/>
</dbReference>
<dbReference type="PANTHER" id="PTHR31755">
    <property type="entry name" value="FOLATE RECEPTOR-LIKE"/>
    <property type="match status" value="1"/>
</dbReference>
<feature type="region of interest" description="Disordered" evidence="1">
    <location>
        <begin position="128"/>
        <end position="160"/>
    </location>
</feature>
<feature type="compositionally biased region" description="Low complexity" evidence="1">
    <location>
        <begin position="130"/>
        <end position="147"/>
    </location>
</feature>
<dbReference type="PANTHER" id="PTHR31755:SF2">
    <property type="entry name" value="OS08G0320800 PROTEIN"/>
    <property type="match status" value="1"/>
</dbReference>
<reference evidence="2" key="3">
    <citation type="submission" date="2021-05" db="UniProtKB">
        <authorList>
            <consortium name="EnsemblPlants"/>
        </authorList>
    </citation>
    <scope>IDENTIFICATION</scope>
    <source>
        <strain evidence="2">cv. B73</strain>
    </source>
</reference>
<evidence type="ECO:0000313" key="3">
    <source>
        <dbReference type="Proteomes" id="UP000007305"/>
    </source>
</evidence>
<protein>
    <submittedName>
        <fullName evidence="2">Uncharacterized protein</fullName>
    </submittedName>
</protein>
<dbReference type="AlphaFoldDB" id="A0A804U9R9"/>
<name>A0A804U9R9_MAIZE</name>
<dbReference type="InParanoid" id="A0A804U9R9"/>
<evidence type="ECO:0007829" key="4">
    <source>
        <dbReference type="PeptideAtlas" id="A0A804U9R9"/>
    </source>
</evidence>
<feature type="compositionally biased region" description="Basic residues" evidence="1">
    <location>
        <begin position="60"/>
        <end position="77"/>
    </location>
</feature>
<dbReference type="Gramene" id="Zm00001eb261690_T002">
    <property type="protein sequence ID" value="Zm00001eb261690_P002"/>
    <property type="gene ID" value="Zm00001eb261690"/>
</dbReference>
<keyword evidence="3" id="KW-1185">Reference proteome</keyword>
<proteinExistence type="evidence at protein level"/>
<keyword evidence="4" id="KW-1267">Proteomics identification</keyword>
<evidence type="ECO:0000313" key="2">
    <source>
        <dbReference type="EnsemblPlants" id="Zm00001eb261690_P002"/>
    </source>
</evidence>
<evidence type="ECO:0000256" key="1">
    <source>
        <dbReference type="SAM" id="MobiDB-lite"/>
    </source>
</evidence>
<sequence length="525" mass="59749">MDILLPVISFLKGKKGPLSHFLSTPPLTGRSIPFGRLFPTTASASCAAGVPRGDWDSARQRSRRPHRARRGKRQARRRPARWSSCCWIAARAWRGQPAVRHPLVQPVPLTALPPMATNLGVFCRAPRPSPASTAAAPSQSLSPSSASVHIPHSTQRGRLAAAPPLPRCVASPTIANVKDQTEAEVAMGYTMTEICDKFIEFFMYMKPETKDWRKLLVFREEWQRYRGHFYKRCQVRIHIEADPSLKQKLVVLARKVKKIDDEIEKYMELFTELRENPADINAIVARRRKDFTGDFFRHLNFLVNAYNGLDERDGIVRLGAKCLSAIHAYDCTLEQLDIESAQLKFDDILNSSSLDGACDKIKSLAKAKELDSSLILLINRAWAAAKESTTMNDKVKDIMYHIYTTTKESLKSISPPEMKLLKYLLNIEEPEERFGALATAFSPGDGREAKDEDALYTTPSELHKWIKMLLDSYHLNKEETDFMDARKMSDPVIIQRLTLLKEMIEEEYMKRYIHPEEEEEPMDDS</sequence>
<feature type="region of interest" description="Disordered" evidence="1">
    <location>
        <begin position="48"/>
        <end position="77"/>
    </location>
</feature>